<evidence type="ECO:0000256" key="1">
    <source>
        <dbReference type="SAM" id="MobiDB-lite"/>
    </source>
</evidence>
<gene>
    <name evidence="2" type="ORF">PAPOLLO_LOCUS15127</name>
</gene>
<evidence type="ECO:0000313" key="2">
    <source>
        <dbReference type="EMBL" id="CAG5008799.1"/>
    </source>
</evidence>
<protein>
    <submittedName>
        <fullName evidence="2">(apollo) hypothetical protein</fullName>
    </submittedName>
</protein>
<reference evidence="2" key="1">
    <citation type="submission" date="2021-04" db="EMBL/GenBank/DDBJ databases">
        <authorList>
            <person name="Tunstrom K."/>
        </authorList>
    </citation>
    <scope>NUCLEOTIDE SEQUENCE</scope>
</reference>
<dbReference type="AlphaFoldDB" id="A0A8S3X8F8"/>
<feature type="compositionally biased region" description="Acidic residues" evidence="1">
    <location>
        <begin position="37"/>
        <end position="60"/>
    </location>
</feature>
<accession>A0A8S3X8F8</accession>
<dbReference type="EMBL" id="CAJQZP010001016">
    <property type="protein sequence ID" value="CAG5008799.1"/>
    <property type="molecule type" value="Genomic_DNA"/>
</dbReference>
<feature type="compositionally biased region" description="Low complexity" evidence="1">
    <location>
        <begin position="71"/>
        <end position="99"/>
    </location>
</feature>
<keyword evidence="3" id="KW-1185">Reference proteome</keyword>
<proteinExistence type="predicted"/>
<comment type="caution">
    <text evidence="2">The sequence shown here is derived from an EMBL/GenBank/DDBJ whole genome shotgun (WGS) entry which is preliminary data.</text>
</comment>
<organism evidence="2 3">
    <name type="scientific">Parnassius apollo</name>
    <name type="common">Apollo butterfly</name>
    <name type="synonym">Papilio apollo</name>
    <dbReference type="NCBI Taxonomy" id="110799"/>
    <lineage>
        <taxon>Eukaryota</taxon>
        <taxon>Metazoa</taxon>
        <taxon>Ecdysozoa</taxon>
        <taxon>Arthropoda</taxon>
        <taxon>Hexapoda</taxon>
        <taxon>Insecta</taxon>
        <taxon>Pterygota</taxon>
        <taxon>Neoptera</taxon>
        <taxon>Endopterygota</taxon>
        <taxon>Lepidoptera</taxon>
        <taxon>Glossata</taxon>
        <taxon>Ditrysia</taxon>
        <taxon>Papilionoidea</taxon>
        <taxon>Papilionidae</taxon>
        <taxon>Parnassiinae</taxon>
        <taxon>Parnassini</taxon>
        <taxon>Parnassius</taxon>
        <taxon>Parnassius</taxon>
    </lineage>
</organism>
<name>A0A8S3X8F8_PARAO</name>
<feature type="compositionally biased region" description="Polar residues" evidence="1">
    <location>
        <begin position="121"/>
        <end position="130"/>
    </location>
</feature>
<dbReference type="OrthoDB" id="7405812at2759"/>
<evidence type="ECO:0000313" key="3">
    <source>
        <dbReference type="Proteomes" id="UP000691718"/>
    </source>
</evidence>
<feature type="region of interest" description="Disordered" evidence="1">
    <location>
        <begin position="37"/>
        <end position="152"/>
    </location>
</feature>
<dbReference type="Proteomes" id="UP000691718">
    <property type="component" value="Unassembled WGS sequence"/>
</dbReference>
<sequence length="152" mass="16782">MCYAGMQCGPRYTVIVTIHLNLRVLFVKFTRSDVDDSDYIADEGDASSESAGDEEEEEIVEAVPEQHFDASSDQTPSSPPTDLQQPSRTASTTRTTDSSSMRDISFMKTNELLVPPPDSPRGNTYCTGTLNKKRKDNPSEVISKKLKKGETI</sequence>